<dbReference type="AlphaFoldDB" id="A0A937CSN4"/>
<dbReference type="InterPro" id="IPR052045">
    <property type="entry name" value="Sulfur_Carrier/Prot_Modifier"/>
</dbReference>
<dbReference type="Gene3D" id="3.10.20.30">
    <property type="match status" value="1"/>
</dbReference>
<dbReference type="EMBL" id="JAEQNE010000002">
    <property type="protein sequence ID" value="MBL0391665.1"/>
    <property type="molecule type" value="Genomic_DNA"/>
</dbReference>
<reference evidence="1 2" key="1">
    <citation type="journal article" date="2017" name="Int. J. Syst. Evol. Microbiol.">
        <title>Ramlibacter monticola sp. nov., isolated from forest soil.</title>
        <authorList>
            <person name="Chaudhary D.K."/>
            <person name="Kim J."/>
        </authorList>
    </citation>
    <scope>NUCLEOTIDE SEQUENCE [LARGE SCALE GENOMIC DNA]</scope>
    <source>
        <strain evidence="1 2">KACC 19175</strain>
    </source>
</reference>
<dbReference type="InterPro" id="IPR016155">
    <property type="entry name" value="Mopterin_synth/thiamin_S_b"/>
</dbReference>
<organism evidence="1 2">
    <name type="scientific">Ramlibacter monticola</name>
    <dbReference type="NCBI Taxonomy" id="1926872"/>
    <lineage>
        <taxon>Bacteria</taxon>
        <taxon>Pseudomonadati</taxon>
        <taxon>Pseudomonadota</taxon>
        <taxon>Betaproteobacteria</taxon>
        <taxon>Burkholderiales</taxon>
        <taxon>Comamonadaceae</taxon>
        <taxon>Ramlibacter</taxon>
    </lineage>
</organism>
<comment type="caution">
    <text evidence="1">The sequence shown here is derived from an EMBL/GenBank/DDBJ whole genome shotgun (WGS) entry which is preliminary data.</text>
</comment>
<keyword evidence="2" id="KW-1185">Reference proteome</keyword>
<sequence length="89" mass="9319">MPTVEFAPALTRHVACPKQEVQAESLGAALQAAFRAAPGLRGYVLDEQGAVRKHVAVFLNGDMLPRDTALARALGPGDRVLVIQALTGG</sequence>
<dbReference type="InterPro" id="IPR012675">
    <property type="entry name" value="Beta-grasp_dom_sf"/>
</dbReference>
<protein>
    <submittedName>
        <fullName evidence="1">MoaD/ThiS family protein</fullName>
    </submittedName>
</protein>
<name>A0A937CSN4_9BURK</name>
<proteinExistence type="predicted"/>
<dbReference type="Proteomes" id="UP000599109">
    <property type="component" value="Unassembled WGS sequence"/>
</dbReference>
<accession>A0A937CSN4</accession>
<gene>
    <name evidence="1" type="ORF">JJ685_11010</name>
</gene>
<dbReference type="PANTHER" id="PTHR38031">
    <property type="entry name" value="SULFUR CARRIER PROTEIN SLR0821-RELATED"/>
    <property type="match status" value="1"/>
</dbReference>
<evidence type="ECO:0000313" key="2">
    <source>
        <dbReference type="Proteomes" id="UP000599109"/>
    </source>
</evidence>
<dbReference type="SUPFAM" id="SSF54285">
    <property type="entry name" value="MoaD/ThiS"/>
    <property type="match status" value="1"/>
</dbReference>
<dbReference type="InterPro" id="IPR003749">
    <property type="entry name" value="ThiS/MoaD-like"/>
</dbReference>
<dbReference type="RefSeq" id="WP_201674278.1">
    <property type="nucleotide sequence ID" value="NZ_JAEQNE010000002.1"/>
</dbReference>
<dbReference type="PANTHER" id="PTHR38031:SF1">
    <property type="entry name" value="SULFUR CARRIER PROTEIN CYSO"/>
    <property type="match status" value="1"/>
</dbReference>
<evidence type="ECO:0000313" key="1">
    <source>
        <dbReference type="EMBL" id="MBL0391665.1"/>
    </source>
</evidence>
<dbReference type="Pfam" id="PF02597">
    <property type="entry name" value="ThiS"/>
    <property type="match status" value="1"/>
</dbReference>